<dbReference type="STRING" id="640635.SAMN04489806_2114"/>
<evidence type="ECO:0000313" key="5">
    <source>
        <dbReference type="EMBL" id="SEB91490.1"/>
    </source>
</evidence>
<dbReference type="PANTHER" id="PTHR12001:SF86">
    <property type="entry name" value="GERANYLGERANYL DIPHOSPHATE SYNTHASE"/>
    <property type="match status" value="1"/>
</dbReference>
<accession>A0A1H4N7Q0</accession>
<evidence type="ECO:0000256" key="2">
    <source>
        <dbReference type="ARBA" id="ARBA00022842"/>
    </source>
</evidence>
<keyword evidence="2" id="KW-0460">Magnesium</keyword>
<sequence>MSRATALAPHGSAVPGRPEPGDLAALVDARLRELIDERRDSSRSLPQPFAQLWECLAHLVSGGKKIRPRLLLEAYAALGGTDARAAVDAACATELLHVALILHDDVIDKDLVRRGEMNISGHFASQAMLRGADITRARGWGETSSLLAGDLMLTLAQSLLARLPVAAEKRLGALDAFDRAVFASAAGEHADVWLSLNLEQASAYDVLSMIENKTAAYSFEAPLTLAGILAGAEDALLAELAAIAKHLGVIYQLRDDVLGVFGDEHETGKSTLSDLREGKETLLVTFARADRSWPEVQHLFGDPELTPDGGRRLRAAIEASGARDLVESLITDRCEHVNALVSSPSIPTALADRLSALAETCAARTA</sequence>
<dbReference type="PANTHER" id="PTHR12001">
    <property type="entry name" value="GERANYLGERANYL PYROPHOSPHATE SYNTHASE"/>
    <property type="match status" value="1"/>
</dbReference>
<dbReference type="GO" id="GO:0046872">
    <property type="term" value="F:metal ion binding"/>
    <property type="evidence" value="ECO:0007669"/>
    <property type="project" value="UniProtKB-KW"/>
</dbReference>
<dbReference type="InterPro" id="IPR008949">
    <property type="entry name" value="Isoprenoid_synthase_dom_sf"/>
</dbReference>
<dbReference type="Gene3D" id="1.10.600.10">
    <property type="entry name" value="Farnesyl Diphosphate Synthase"/>
    <property type="match status" value="1"/>
</dbReference>
<dbReference type="PROSITE" id="PS00444">
    <property type="entry name" value="POLYPRENYL_SYNTHASE_2"/>
    <property type="match status" value="1"/>
</dbReference>
<reference evidence="5 6" key="1">
    <citation type="submission" date="2016-10" db="EMBL/GenBank/DDBJ databases">
        <authorList>
            <person name="de Groot N.N."/>
        </authorList>
    </citation>
    <scope>NUCLEOTIDE SEQUENCE [LARGE SCALE GENOMIC DNA]</scope>
    <source>
        <strain evidence="5 6">DSM 21799</strain>
    </source>
</reference>
<dbReference type="Proteomes" id="UP000199183">
    <property type="component" value="Unassembled WGS sequence"/>
</dbReference>
<proteinExistence type="inferred from homology"/>
<dbReference type="GO" id="GO:0008299">
    <property type="term" value="P:isoprenoid biosynthetic process"/>
    <property type="evidence" value="ECO:0007669"/>
    <property type="project" value="InterPro"/>
</dbReference>
<dbReference type="Pfam" id="PF00348">
    <property type="entry name" value="polyprenyl_synt"/>
    <property type="match status" value="1"/>
</dbReference>
<evidence type="ECO:0000256" key="1">
    <source>
        <dbReference type="ARBA" id="ARBA00022723"/>
    </source>
</evidence>
<evidence type="ECO:0000256" key="3">
    <source>
        <dbReference type="RuleBase" id="RU004466"/>
    </source>
</evidence>
<dbReference type="SFLD" id="SFLDS00005">
    <property type="entry name" value="Isoprenoid_Synthase_Type_I"/>
    <property type="match status" value="1"/>
</dbReference>
<dbReference type="EMBL" id="FNRY01000001">
    <property type="protein sequence ID" value="SEB91490.1"/>
    <property type="molecule type" value="Genomic_DNA"/>
</dbReference>
<keyword evidence="1" id="KW-0479">Metal-binding</keyword>
<organism evidence="5 6">
    <name type="scientific">Paramicrobacterium humi</name>
    <dbReference type="NCBI Taxonomy" id="640635"/>
    <lineage>
        <taxon>Bacteria</taxon>
        <taxon>Bacillati</taxon>
        <taxon>Actinomycetota</taxon>
        <taxon>Actinomycetes</taxon>
        <taxon>Micrococcales</taxon>
        <taxon>Microbacteriaceae</taxon>
        <taxon>Paramicrobacterium</taxon>
    </lineage>
</organism>
<gene>
    <name evidence="5" type="ORF">SAMN04489806_2114</name>
</gene>
<dbReference type="SUPFAM" id="SSF48576">
    <property type="entry name" value="Terpenoid synthases"/>
    <property type="match status" value="1"/>
</dbReference>
<dbReference type="AlphaFoldDB" id="A0A1H4N7Q0"/>
<dbReference type="InterPro" id="IPR033749">
    <property type="entry name" value="Polyprenyl_synt_CS"/>
</dbReference>
<dbReference type="InterPro" id="IPR000092">
    <property type="entry name" value="Polyprenyl_synt"/>
</dbReference>
<dbReference type="CDD" id="cd00685">
    <property type="entry name" value="Trans_IPPS_HT"/>
    <property type="match status" value="1"/>
</dbReference>
<dbReference type="RefSeq" id="WP_176980815.1">
    <property type="nucleotide sequence ID" value="NZ_FNRY01000001.1"/>
</dbReference>
<protein>
    <submittedName>
        <fullName evidence="5">Geranylgeranyl diphosphate synthase, type II</fullName>
    </submittedName>
</protein>
<feature type="region of interest" description="Disordered" evidence="4">
    <location>
        <begin position="1"/>
        <end position="20"/>
    </location>
</feature>
<evidence type="ECO:0000256" key="4">
    <source>
        <dbReference type="SAM" id="MobiDB-lite"/>
    </source>
</evidence>
<name>A0A1H4N7Q0_9MICO</name>
<dbReference type="GO" id="GO:0004659">
    <property type="term" value="F:prenyltransferase activity"/>
    <property type="evidence" value="ECO:0007669"/>
    <property type="project" value="InterPro"/>
</dbReference>
<comment type="similarity">
    <text evidence="3">Belongs to the FPP/GGPP synthase family.</text>
</comment>
<keyword evidence="3" id="KW-0808">Transferase</keyword>
<keyword evidence="6" id="KW-1185">Reference proteome</keyword>
<dbReference type="PROSITE" id="PS00723">
    <property type="entry name" value="POLYPRENYL_SYNTHASE_1"/>
    <property type="match status" value="1"/>
</dbReference>
<evidence type="ECO:0000313" key="6">
    <source>
        <dbReference type="Proteomes" id="UP000199183"/>
    </source>
</evidence>